<organism evidence="3 4">
    <name type="scientific">Cobetia amphilecti</name>
    <dbReference type="NCBI Taxonomy" id="1055104"/>
    <lineage>
        <taxon>Bacteria</taxon>
        <taxon>Pseudomonadati</taxon>
        <taxon>Pseudomonadota</taxon>
        <taxon>Gammaproteobacteria</taxon>
        <taxon>Oceanospirillales</taxon>
        <taxon>Halomonadaceae</taxon>
        <taxon>Cobetia</taxon>
    </lineage>
</organism>
<feature type="signal peptide" evidence="2">
    <location>
        <begin position="1"/>
        <end position="23"/>
    </location>
</feature>
<dbReference type="InterPro" id="IPR021889">
    <property type="entry name" value="DUF3500"/>
</dbReference>
<dbReference type="EMBL" id="JAUORK010000022">
    <property type="protein sequence ID" value="MDO6673279.1"/>
    <property type="molecule type" value="Genomic_DNA"/>
</dbReference>
<gene>
    <name evidence="3" type="ORF">Q4535_14285</name>
</gene>
<name>A0AAP4TZQ4_9GAMM</name>
<feature type="compositionally biased region" description="Basic and acidic residues" evidence="1">
    <location>
        <begin position="374"/>
        <end position="391"/>
    </location>
</feature>
<evidence type="ECO:0000313" key="3">
    <source>
        <dbReference type="EMBL" id="MDO6673279.1"/>
    </source>
</evidence>
<feature type="chain" id="PRO_5042841556" evidence="2">
    <location>
        <begin position="24"/>
        <end position="397"/>
    </location>
</feature>
<evidence type="ECO:0000256" key="2">
    <source>
        <dbReference type="SAM" id="SignalP"/>
    </source>
</evidence>
<dbReference type="Pfam" id="PF12006">
    <property type="entry name" value="DUF3500"/>
    <property type="match status" value="1"/>
</dbReference>
<sequence>MSRRLAVTGGAALAALLSFPVLAQQGHDGPPPDHDGPPPMSAEDQALSEALRARMGDTSTQMQSVPIPESAAECGDTPGYERMLCLIDLLKADISDDDILQNLQHDYSLAEAENWSNLPAGAFPKRPGVLLGELNIKQRGLVKAIMLEATGHAPDEGFDEMLQTLNADDYINTVSTDYKAGYSSYNTKFAFLGTPGETGTWELYYGGHHMAFANTYTDGKLAGATPSFRGVEPFPYFEMNGRVNEPLTQERDAFATLLSSLSDDQQAEATLEGTYRDILAGPQADDAIPESYEGLPVSELDDAQQALLLTAIETYVDDISAPEAAAYMEKYTSELPETYLGFSGTPQVSAENDYVRIHGPSLWIEFSLQSNKSTDKVGNHPHSVWRDRTDDYGGQTE</sequence>
<evidence type="ECO:0000256" key="1">
    <source>
        <dbReference type="SAM" id="MobiDB-lite"/>
    </source>
</evidence>
<comment type="caution">
    <text evidence="3">The sequence shown here is derived from an EMBL/GenBank/DDBJ whole genome shotgun (WGS) entry which is preliminary data.</text>
</comment>
<feature type="region of interest" description="Disordered" evidence="1">
    <location>
        <begin position="23"/>
        <end position="42"/>
    </location>
</feature>
<dbReference type="AlphaFoldDB" id="A0AAP4TZQ4"/>
<dbReference type="Proteomes" id="UP001170481">
    <property type="component" value="Unassembled WGS sequence"/>
</dbReference>
<dbReference type="PANTHER" id="PTHR37489:SF1">
    <property type="entry name" value="DUF3500 DOMAIN-CONTAINING PROTEIN"/>
    <property type="match status" value="1"/>
</dbReference>
<accession>A0AAP4TZQ4</accession>
<proteinExistence type="predicted"/>
<feature type="region of interest" description="Disordered" evidence="1">
    <location>
        <begin position="374"/>
        <end position="397"/>
    </location>
</feature>
<keyword evidence="2" id="KW-0732">Signal</keyword>
<dbReference type="PANTHER" id="PTHR37489">
    <property type="entry name" value="DUF3500 DOMAIN-CONTAINING PROTEIN"/>
    <property type="match status" value="1"/>
</dbReference>
<reference evidence="3" key="1">
    <citation type="submission" date="2023-07" db="EMBL/GenBank/DDBJ databases">
        <title>Genome content predicts the carbon catabolic preferences of heterotrophic bacteria.</title>
        <authorList>
            <person name="Gralka M."/>
        </authorList>
    </citation>
    <scope>NUCLEOTIDE SEQUENCE</scope>
    <source>
        <strain evidence="3">C2R13</strain>
    </source>
</reference>
<protein>
    <submittedName>
        <fullName evidence="3">DUF3500 domain-containing protein</fullName>
    </submittedName>
</protein>
<dbReference type="RefSeq" id="WP_303594945.1">
    <property type="nucleotide sequence ID" value="NZ_JAUORK010000022.1"/>
</dbReference>
<evidence type="ECO:0000313" key="4">
    <source>
        <dbReference type="Proteomes" id="UP001170481"/>
    </source>
</evidence>